<evidence type="ECO:0000256" key="1">
    <source>
        <dbReference type="SAM" id="MobiDB-lite"/>
    </source>
</evidence>
<dbReference type="Proteomes" id="UP000031036">
    <property type="component" value="Unassembled WGS sequence"/>
</dbReference>
<evidence type="ECO:0000313" key="2">
    <source>
        <dbReference type="EMBL" id="KHN78777.1"/>
    </source>
</evidence>
<dbReference type="AlphaFoldDB" id="A0A0B2VBG8"/>
<name>A0A0B2VBG8_TOXCA</name>
<reference evidence="2 3" key="1">
    <citation type="submission" date="2014-11" db="EMBL/GenBank/DDBJ databases">
        <title>Genetic blueprint of the zoonotic pathogen Toxocara canis.</title>
        <authorList>
            <person name="Zhu X.-Q."/>
            <person name="Korhonen P.K."/>
            <person name="Cai H."/>
            <person name="Young N.D."/>
            <person name="Nejsum P."/>
            <person name="von Samson-Himmelstjerna G."/>
            <person name="Boag P.R."/>
            <person name="Tan P."/>
            <person name="Li Q."/>
            <person name="Min J."/>
            <person name="Yang Y."/>
            <person name="Wang X."/>
            <person name="Fang X."/>
            <person name="Hall R.S."/>
            <person name="Hofmann A."/>
            <person name="Sternberg P.W."/>
            <person name="Jex A.R."/>
            <person name="Gasser R.B."/>
        </authorList>
    </citation>
    <scope>NUCLEOTIDE SEQUENCE [LARGE SCALE GENOMIC DNA]</scope>
    <source>
        <strain evidence="2">PN_DK_2014</strain>
    </source>
</reference>
<accession>A0A0B2VBG8</accession>
<sequence length="65" mass="7622">MDSNNRSTCEKLHSEVTEKRRRRRREGVEQSERSARRKVAGNDKNDDDGINGLQEMDMKLLTPYN</sequence>
<protein>
    <submittedName>
        <fullName evidence="2">Uncharacterized protein</fullName>
    </submittedName>
</protein>
<dbReference type="EMBL" id="JPKZ01002036">
    <property type="protein sequence ID" value="KHN78777.1"/>
    <property type="molecule type" value="Genomic_DNA"/>
</dbReference>
<feature type="region of interest" description="Disordered" evidence="1">
    <location>
        <begin position="1"/>
        <end position="65"/>
    </location>
</feature>
<proteinExistence type="predicted"/>
<keyword evidence="3" id="KW-1185">Reference proteome</keyword>
<feature type="compositionally biased region" description="Basic and acidic residues" evidence="1">
    <location>
        <begin position="8"/>
        <end position="18"/>
    </location>
</feature>
<evidence type="ECO:0000313" key="3">
    <source>
        <dbReference type="Proteomes" id="UP000031036"/>
    </source>
</evidence>
<gene>
    <name evidence="2" type="ORF">Tcan_18473</name>
</gene>
<organism evidence="2 3">
    <name type="scientific">Toxocara canis</name>
    <name type="common">Canine roundworm</name>
    <dbReference type="NCBI Taxonomy" id="6265"/>
    <lineage>
        <taxon>Eukaryota</taxon>
        <taxon>Metazoa</taxon>
        <taxon>Ecdysozoa</taxon>
        <taxon>Nematoda</taxon>
        <taxon>Chromadorea</taxon>
        <taxon>Rhabditida</taxon>
        <taxon>Spirurina</taxon>
        <taxon>Ascaridomorpha</taxon>
        <taxon>Ascaridoidea</taxon>
        <taxon>Toxocaridae</taxon>
        <taxon>Toxocara</taxon>
    </lineage>
</organism>
<feature type="compositionally biased region" description="Basic and acidic residues" evidence="1">
    <location>
        <begin position="26"/>
        <end position="44"/>
    </location>
</feature>
<comment type="caution">
    <text evidence="2">The sequence shown here is derived from an EMBL/GenBank/DDBJ whole genome shotgun (WGS) entry which is preliminary data.</text>
</comment>